<sequence length="108" mass="12117">MRYRRKGSIMRYIHGNPNAELWENLVEEDSLTVTHLVIPAGEDIPEHFAKADVVVVPVKGKVDFIDTKADTSEPIEPGDIVRMVPGEHHALHAIEDAELMVVKSQLRP</sequence>
<dbReference type="Gene3D" id="2.60.120.10">
    <property type="entry name" value="Jelly Rolls"/>
    <property type="match status" value="1"/>
</dbReference>
<accession>D0WID4</accession>
<comment type="caution">
    <text evidence="1">The sequence shown here is derived from an EMBL/GenBank/DDBJ whole genome shotgun (WGS) entry which is preliminary data.</text>
</comment>
<reference evidence="1" key="1">
    <citation type="submission" date="2009-10" db="EMBL/GenBank/DDBJ databases">
        <authorList>
            <person name="Weinstock G."/>
            <person name="Sodergren E."/>
            <person name="Clifton S."/>
            <person name="Fulton L."/>
            <person name="Fulton B."/>
            <person name="Courtney L."/>
            <person name="Fronick C."/>
            <person name="Harrison M."/>
            <person name="Strong C."/>
            <person name="Farmer C."/>
            <person name="Delahaunty K."/>
            <person name="Markovic C."/>
            <person name="Hall O."/>
            <person name="Minx P."/>
            <person name="Tomlinson C."/>
            <person name="Mitreva M."/>
            <person name="Nelson J."/>
            <person name="Hou S."/>
            <person name="Wollam A."/>
            <person name="Pepin K.H."/>
            <person name="Johnson M."/>
            <person name="Bhonagiri V."/>
            <person name="Nash W.E."/>
            <person name="Warren W."/>
            <person name="Chinwalla A."/>
            <person name="Mardis E.R."/>
            <person name="Wilson R.K."/>
        </authorList>
    </citation>
    <scope>NUCLEOTIDE SEQUENCE [LARGE SCALE GENOMIC DNA]</scope>
    <source>
        <strain evidence="1">ATCC 700122</strain>
    </source>
</reference>
<evidence type="ECO:0000313" key="2">
    <source>
        <dbReference type="Proteomes" id="UP000006001"/>
    </source>
</evidence>
<protein>
    <recommendedName>
        <fullName evidence="3">Cupin domain protein</fullName>
    </recommendedName>
</protein>
<organism evidence="1 2">
    <name type="scientific">Slackia exigua (strain ATCC 700122 / DSM 15923 / CIP 105133 / JCM 11022 / KCTC 5966 / S-7)</name>
    <dbReference type="NCBI Taxonomy" id="649764"/>
    <lineage>
        <taxon>Bacteria</taxon>
        <taxon>Bacillati</taxon>
        <taxon>Actinomycetota</taxon>
        <taxon>Coriobacteriia</taxon>
        <taxon>Eggerthellales</taxon>
        <taxon>Eggerthellaceae</taxon>
        <taxon>Slackia</taxon>
    </lineage>
</organism>
<dbReference type="InterPro" id="IPR011051">
    <property type="entry name" value="RmlC_Cupin_sf"/>
</dbReference>
<dbReference type="InterPro" id="IPR014710">
    <property type="entry name" value="RmlC-like_jellyroll"/>
</dbReference>
<dbReference type="HOGENOM" id="CLU_164522_1_0_11"/>
<name>D0WID4_SLAES</name>
<keyword evidence="2" id="KW-1185">Reference proteome</keyword>
<dbReference type="SUPFAM" id="SSF51182">
    <property type="entry name" value="RmlC-like cupins"/>
    <property type="match status" value="1"/>
</dbReference>
<dbReference type="STRING" id="649764.HMPREF0762_01609"/>
<dbReference type="eggNOG" id="COG1917">
    <property type="taxonomic scope" value="Bacteria"/>
</dbReference>
<dbReference type="EMBL" id="ACUX02000016">
    <property type="protein sequence ID" value="EEZ60801.1"/>
    <property type="molecule type" value="Genomic_DNA"/>
</dbReference>
<evidence type="ECO:0008006" key="3">
    <source>
        <dbReference type="Google" id="ProtNLM"/>
    </source>
</evidence>
<gene>
    <name evidence="1" type="ORF">HMPREF0762_01609</name>
</gene>
<proteinExistence type="predicted"/>
<dbReference type="Proteomes" id="UP000006001">
    <property type="component" value="Unassembled WGS sequence"/>
</dbReference>
<evidence type="ECO:0000313" key="1">
    <source>
        <dbReference type="EMBL" id="EEZ60801.1"/>
    </source>
</evidence>
<dbReference type="AlphaFoldDB" id="D0WID4"/>